<evidence type="ECO:0000313" key="4">
    <source>
        <dbReference type="EMBL" id="KRG76501.1"/>
    </source>
</evidence>
<dbReference type="AlphaFoldDB" id="A0A0R0D4K7"/>
<feature type="domain" description="DJ-1/PfpI" evidence="3">
    <location>
        <begin position="70"/>
        <end position="229"/>
    </location>
</feature>
<proteinExistence type="predicted"/>
<protein>
    <submittedName>
        <fullName evidence="4">AraC family transcriptional regulator</fullName>
    </submittedName>
</protein>
<feature type="region of interest" description="Disordered" evidence="1">
    <location>
        <begin position="28"/>
        <end position="47"/>
    </location>
</feature>
<dbReference type="InterPro" id="IPR002818">
    <property type="entry name" value="DJ-1/PfpI"/>
</dbReference>
<dbReference type="Proteomes" id="UP000051386">
    <property type="component" value="Unassembled WGS sequence"/>
</dbReference>
<feature type="compositionally biased region" description="Polar residues" evidence="1">
    <location>
        <begin position="29"/>
        <end position="46"/>
    </location>
</feature>
<evidence type="ECO:0000259" key="3">
    <source>
        <dbReference type="Pfam" id="PF01965"/>
    </source>
</evidence>
<keyword evidence="5" id="KW-1185">Reference proteome</keyword>
<dbReference type="Gene3D" id="3.40.50.880">
    <property type="match status" value="1"/>
</dbReference>
<dbReference type="EMBL" id="LDJK01000008">
    <property type="protein sequence ID" value="KRG76501.1"/>
    <property type="molecule type" value="Genomic_DNA"/>
</dbReference>
<comment type="caution">
    <text evidence="4">The sequence shown here is derived from an EMBL/GenBank/DDBJ whole genome shotgun (WGS) entry which is preliminary data.</text>
</comment>
<name>A0A0R0D4K7_9GAMM</name>
<dbReference type="PATRIC" id="fig|517011.3.peg.3097"/>
<sequence length="388" mass="40960">MASRIFPGRVLCAAWAASLVLAGCAGPPSRTTRPAEQAPAASSTQEAAIPAYRARPGRTRAVIAVVGENSGVEVSDFLVPFAILSRAGTLDVSAVTLEAGPLSTFTDLGSPGFRIETDTTVAQFDAVHPDGADYVIVPAQAATPRLIAWLKQQSRQEATIVTICNGALVAAKMGTFDGRRATAHWSSGATRKKQYPAIHWTPNQRYVADGNWVSTAGVSAAIPASIALVEAISGREKAQHIARAVGATAWSAQHDSDAFSPRLGTTALPLAKVLYTNRWLHGRDPIDVMGATGMDEGTLALTIDAYSTTGRSQAYLVSATGEPFVTRHGLRVLPDRRRMPDSAVPLVTAADLTPVMALDAALNGIMQRYGRATAKGVALAFEYPDFPR</sequence>
<evidence type="ECO:0000256" key="1">
    <source>
        <dbReference type="SAM" id="MobiDB-lite"/>
    </source>
</evidence>
<gene>
    <name evidence="4" type="ORF">ABB28_02875</name>
</gene>
<dbReference type="Pfam" id="PF01965">
    <property type="entry name" value="DJ-1_PfpI"/>
    <property type="match status" value="1"/>
</dbReference>
<organism evidence="4 5">
    <name type="scientific">Stenotrophomonas chelatiphaga</name>
    <dbReference type="NCBI Taxonomy" id="517011"/>
    <lineage>
        <taxon>Bacteria</taxon>
        <taxon>Pseudomonadati</taxon>
        <taxon>Pseudomonadota</taxon>
        <taxon>Gammaproteobacteria</taxon>
        <taxon>Lysobacterales</taxon>
        <taxon>Lysobacteraceae</taxon>
        <taxon>Stenotrophomonas</taxon>
    </lineage>
</organism>
<reference evidence="4 5" key="1">
    <citation type="submission" date="2015-05" db="EMBL/GenBank/DDBJ databases">
        <title>Genome sequencing and analysis of members of genus Stenotrophomonas.</title>
        <authorList>
            <person name="Patil P.P."/>
            <person name="Midha S."/>
            <person name="Patil P.B."/>
        </authorList>
    </citation>
    <scope>NUCLEOTIDE SEQUENCE [LARGE SCALE GENOMIC DNA]</scope>
    <source>
        <strain evidence="4 5">DSM 21508</strain>
    </source>
</reference>
<feature type="signal peptide" evidence="2">
    <location>
        <begin position="1"/>
        <end position="22"/>
    </location>
</feature>
<keyword evidence="2" id="KW-0732">Signal</keyword>
<evidence type="ECO:0000256" key="2">
    <source>
        <dbReference type="SAM" id="SignalP"/>
    </source>
</evidence>
<dbReference type="PANTHER" id="PTHR43130:SF3">
    <property type="entry name" value="HTH-TYPE TRANSCRIPTIONAL REGULATOR RV1931C"/>
    <property type="match status" value="1"/>
</dbReference>
<dbReference type="InterPro" id="IPR052158">
    <property type="entry name" value="INH-QAR"/>
</dbReference>
<dbReference type="SUPFAM" id="SSF52317">
    <property type="entry name" value="Class I glutamine amidotransferase-like"/>
    <property type="match status" value="1"/>
</dbReference>
<feature type="chain" id="PRO_5006395096" evidence="2">
    <location>
        <begin position="23"/>
        <end position="388"/>
    </location>
</feature>
<accession>A0A0R0D4K7</accession>
<dbReference type="PANTHER" id="PTHR43130">
    <property type="entry name" value="ARAC-FAMILY TRANSCRIPTIONAL REGULATOR"/>
    <property type="match status" value="1"/>
</dbReference>
<dbReference type="InterPro" id="IPR029062">
    <property type="entry name" value="Class_I_gatase-like"/>
</dbReference>
<evidence type="ECO:0000313" key="5">
    <source>
        <dbReference type="Proteomes" id="UP000051386"/>
    </source>
</evidence>
<dbReference type="PROSITE" id="PS51257">
    <property type="entry name" value="PROKAR_LIPOPROTEIN"/>
    <property type="match status" value="1"/>
</dbReference>